<dbReference type="SUPFAM" id="SSF47336">
    <property type="entry name" value="ACP-like"/>
    <property type="match status" value="1"/>
</dbReference>
<protein>
    <submittedName>
        <fullName evidence="13">AMP-binding protein</fullName>
    </submittedName>
</protein>
<evidence type="ECO:0000256" key="7">
    <source>
        <dbReference type="ARBA" id="ARBA00022630"/>
    </source>
</evidence>
<dbReference type="CDD" id="cd05931">
    <property type="entry name" value="FAAL"/>
    <property type="match status" value="1"/>
</dbReference>
<dbReference type="Gene3D" id="1.10.1200.10">
    <property type="entry name" value="ACP-like"/>
    <property type="match status" value="1"/>
</dbReference>
<dbReference type="InterPro" id="IPR013786">
    <property type="entry name" value="AcylCoA_DH/ox_N"/>
</dbReference>
<dbReference type="PROSITE" id="PS00012">
    <property type="entry name" value="PHOSPHOPANTETHEINE"/>
    <property type="match status" value="1"/>
</dbReference>
<dbReference type="InterPro" id="IPR037069">
    <property type="entry name" value="AcylCoA_DH/ox_N_sf"/>
</dbReference>
<keyword evidence="4" id="KW-0596">Phosphopantetheine</keyword>
<dbReference type="GO" id="GO:0005886">
    <property type="term" value="C:plasma membrane"/>
    <property type="evidence" value="ECO:0007669"/>
    <property type="project" value="TreeGrafter"/>
</dbReference>
<dbReference type="InterPro" id="IPR040097">
    <property type="entry name" value="FAAL/FAAC"/>
</dbReference>
<dbReference type="InterPro" id="IPR045851">
    <property type="entry name" value="AMP-bd_C_sf"/>
</dbReference>
<dbReference type="EMBL" id="CP054698">
    <property type="protein sequence ID" value="QMS92192.1"/>
    <property type="molecule type" value="Genomic_DNA"/>
</dbReference>
<keyword evidence="11" id="KW-0812">Transmembrane</keyword>
<dbReference type="GO" id="GO:0070566">
    <property type="term" value="F:adenylyltransferase activity"/>
    <property type="evidence" value="ECO:0007669"/>
    <property type="project" value="TreeGrafter"/>
</dbReference>
<dbReference type="SUPFAM" id="SSF56801">
    <property type="entry name" value="Acetyl-CoA synthetase-like"/>
    <property type="match status" value="1"/>
</dbReference>
<comment type="cofactor">
    <cofactor evidence="1">
        <name>FAD</name>
        <dbReference type="ChEBI" id="CHEBI:57692"/>
    </cofactor>
</comment>
<dbReference type="InterPro" id="IPR020806">
    <property type="entry name" value="PKS_PP-bd"/>
</dbReference>
<dbReference type="GO" id="GO:0016627">
    <property type="term" value="F:oxidoreductase activity, acting on the CH-CH group of donors"/>
    <property type="evidence" value="ECO:0007669"/>
    <property type="project" value="InterPro"/>
</dbReference>
<dbReference type="Pfam" id="PF02771">
    <property type="entry name" value="Acyl-CoA_dh_N"/>
    <property type="match status" value="1"/>
</dbReference>
<dbReference type="AlphaFoldDB" id="A0A7D7LJ55"/>
<dbReference type="KEGG" id="ned:HUN01_33070"/>
<keyword evidence="9" id="KW-0276">Fatty acid metabolism</keyword>
<dbReference type="InterPro" id="IPR020845">
    <property type="entry name" value="AMP-binding_CS"/>
</dbReference>
<dbReference type="InterPro" id="IPR025110">
    <property type="entry name" value="AMP-bd_C"/>
</dbReference>
<evidence type="ECO:0000256" key="4">
    <source>
        <dbReference type="ARBA" id="ARBA00022450"/>
    </source>
</evidence>
<dbReference type="Pfam" id="PF23024">
    <property type="entry name" value="AMP-dom_DIP2-like"/>
    <property type="match status" value="1"/>
</dbReference>
<gene>
    <name evidence="13" type="ORF">HUN01_33070</name>
</gene>
<dbReference type="GO" id="GO:0071766">
    <property type="term" value="P:Actinobacterium-type cell wall biogenesis"/>
    <property type="evidence" value="ECO:0007669"/>
    <property type="project" value="UniProtKB-ARBA"/>
</dbReference>
<dbReference type="GO" id="GO:0006633">
    <property type="term" value="P:fatty acid biosynthetic process"/>
    <property type="evidence" value="ECO:0007669"/>
    <property type="project" value="TreeGrafter"/>
</dbReference>
<dbReference type="Pfam" id="PF00550">
    <property type="entry name" value="PP-binding"/>
    <property type="match status" value="1"/>
</dbReference>
<dbReference type="GO" id="GO:0016874">
    <property type="term" value="F:ligase activity"/>
    <property type="evidence" value="ECO:0007669"/>
    <property type="project" value="UniProtKB-KW"/>
</dbReference>
<evidence type="ECO:0000256" key="1">
    <source>
        <dbReference type="ARBA" id="ARBA00001974"/>
    </source>
</evidence>
<dbReference type="CDD" id="cd00567">
    <property type="entry name" value="ACAD"/>
    <property type="match status" value="1"/>
</dbReference>
<keyword evidence="11" id="KW-0472">Membrane</keyword>
<dbReference type="InterPro" id="IPR009100">
    <property type="entry name" value="AcylCoA_DH/oxidase_NM_dom_sf"/>
</dbReference>
<keyword evidence="10" id="KW-0443">Lipid metabolism</keyword>
<evidence type="ECO:0000256" key="11">
    <source>
        <dbReference type="SAM" id="Phobius"/>
    </source>
</evidence>
<comment type="similarity">
    <text evidence="3">Belongs to the acyl-CoA dehydrogenase family.</text>
</comment>
<dbReference type="Pfam" id="PF02770">
    <property type="entry name" value="Acyl-CoA_dh_M"/>
    <property type="match status" value="1"/>
</dbReference>
<dbReference type="SUPFAM" id="SSF47203">
    <property type="entry name" value="Acyl-CoA dehydrogenase C-terminal domain-like"/>
    <property type="match status" value="1"/>
</dbReference>
<dbReference type="InterPro" id="IPR009081">
    <property type="entry name" value="PP-bd_ACP"/>
</dbReference>
<dbReference type="SMART" id="SM00823">
    <property type="entry name" value="PKS_PP"/>
    <property type="match status" value="1"/>
</dbReference>
<proteinExistence type="inferred from homology"/>
<sequence length="1248" mass="137678">MISRQRENFSIALEEAVTLPDVLQVWIQEQPNSIGFNFLQDRENLTLTYQELEGQARAIATHLQALNWQKERVLLMYPPGLELIAAIMGCFYAGVIAVPVYPPRRNRNLDRLLAIASDAQPSGILTTVALSSSLRETAKETAIATLPIITTDSISLDLADAWQRPSVNADSIAMLQYTSGSTGTPKGVMLSHGNLLHNLAQIYHRFGHSFSSKSVCWLPPYHDMGLIWGIFEPLYGGFPVTLMAPVVFLQKPIRWLQAISQTRATTSGAPNFAYEMCLHNIRSEECQDLDLSSWEIAFTGAEPIRAQTLEKFATTFAQYGFRREAFYACYGLAEATLFVTGGDKDKPPTIENLTDQKAIVGCGCASAEQTVIIVDPESQKPRLEGEEGEIWVRGASVAQGYWGRLEETAATFRATLASVAGSFLRTGDLGFLRGEELFVTGRIKDVIIIRGQNYYPQDIEASVGQSHEMLNPHWGAAFSVEISGEERLVVVQEVERSAWRSLDTAAMITAIRGAISREHELQVYAICLLKPSSIPKTSSGKVQRHACQAGFINQSLDVIYQWEVEDITPPALTRTLPLQRGGLGSGDLVGSKYKTDNLIEWLRDYANHHINSRLMDERRCIPPHIVLDFGNRGLLGMQVPPSYGGLGLGYTDTIRIIQQLGAIDSTLALFVGLNNVLGIRPILLHGTSSLKEELLPMLATGRELAAFALTEPGAGANPQAIASQAIANGNGWRLRGEKIWSGSAAWAGVINVFVQHQHQGISGFAVRRGSPGLRQGKEALTMGMRGMVQNTVYLEDVPVTSEQLLGGVGTGMSVAQDAMMYGRLAIAAVCVGGMKRCLQLMWRYSERRQIATGRLLEHPVVFHRLAELTEAITAVETLVMRICELLDQGITVPVEAYTACKISAPEFYWQSADLLVQTLGGRGYIESNLAPQILRDARVFRIFEGPTETLCGFLGARVLKQSEELQQFLTQTLGAVEVAQRLADAVERISERFTNNITTQRWVFHQLGELASDAILWGAMAGMIDKSPDIQRAIAWIKNRFEQKLHQALNFAPDNLPLANLQTTANLISEYAQTIGDVEQTLAGEEDQLDELLRKSPVSLKNPVSQNLTVPNFPLPRTELRKNGFNSEIQTWLINWLSQKLHVSISEIDSKKAFADYGIDSVTAVELAQDLQEWLGISQKLEATIAWNFPTIEDLAHYLSDTFRTQPTNEEAGGENLTSSASLEDLSAAEMAELLAQEIAIARQRIRS</sequence>
<dbReference type="PANTHER" id="PTHR22754:SF32">
    <property type="entry name" value="DISCO-INTERACTING PROTEIN 2"/>
    <property type="match status" value="1"/>
</dbReference>
<dbReference type="Gene3D" id="3.40.50.12780">
    <property type="entry name" value="N-terminal domain of ligase-like"/>
    <property type="match status" value="1"/>
</dbReference>
<dbReference type="InterPro" id="IPR006162">
    <property type="entry name" value="Ppantetheine_attach_site"/>
</dbReference>
<keyword evidence="5" id="KW-0597">Phosphoprotein</keyword>
<dbReference type="PANTHER" id="PTHR22754">
    <property type="entry name" value="DISCO-INTERACTING PROTEIN 2 DIP2 -RELATED"/>
    <property type="match status" value="1"/>
</dbReference>
<dbReference type="GO" id="GO:0031177">
    <property type="term" value="F:phosphopantetheine binding"/>
    <property type="evidence" value="ECO:0007669"/>
    <property type="project" value="InterPro"/>
</dbReference>
<evidence type="ECO:0000256" key="9">
    <source>
        <dbReference type="ARBA" id="ARBA00022832"/>
    </source>
</evidence>
<evidence type="ECO:0000256" key="5">
    <source>
        <dbReference type="ARBA" id="ARBA00022553"/>
    </source>
</evidence>
<dbReference type="GO" id="GO:0050660">
    <property type="term" value="F:flavin adenine dinucleotide binding"/>
    <property type="evidence" value="ECO:0007669"/>
    <property type="project" value="InterPro"/>
</dbReference>
<feature type="domain" description="Carrier" evidence="12">
    <location>
        <begin position="1124"/>
        <end position="1203"/>
    </location>
</feature>
<evidence type="ECO:0000256" key="3">
    <source>
        <dbReference type="ARBA" id="ARBA00009347"/>
    </source>
</evidence>
<dbReference type="Gene3D" id="1.10.540.10">
    <property type="entry name" value="Acyl-CoA dehydrogenase/oxidase, N-terminal domain"/>
    <property type="match status" value="1"/>
</dbReference>
<keyword evidence="7" id="KW-0285">Flavoprotein</keyword>
<dbReference type="InterPro" id="IPR036736">
    <property type="entry name" value="ACP-like_sf"/>
</dbReference>
<organism evidence="13 14">
    <name type="scientific">Nostoc edaphicum CCNP1411</name>
    <dbReference type="NCBI Taxonomy" id="1472755"/>
    <lineage>
        <taxon>Bacteria</taxon>
        <taxon>Bacillati</taxon>
        <taxon>Cyanobacteriota</taxon>
        <taxon>Cyanophyceae</taxon>
        <taxon>Nostocales</taxon>
        <taxon>Nostocaceae</taxon>
        <taxon>Nostoc</taxon>
    </lineage>
</organism>
<keyword evidence="11" id="KW-1133">Transmembrane helix</keyword>
<comment type="similarity">
    <text evidence="2">Belongs to the ATP-dependent AMP-binding enzyme family.</text>
</comment>
<keyword evidence="6" id="KW-0436">Ligase</keyword>
<dbReference type="Pfam" id="PF00441">
    <property type="entry name" value="Acyl-CoA_dh_1"/>
    <property type="match status" value="1"/>
</dbReference>
<reference evidence="14" key="1">
    <citation type="submission" date="2020-06" db="EMBL/GenBank/DDBJ databases">
        <title>Nostoc edaphicum CCNP1411 genome.</title>
        <authorList>
            <person name="Fidor A."/>
            <person name="Grabski M."/>
            <person name="Gawor J."/>
            <person name="Gromadka R."/>
            <person name="Wegrzyn G."/>
            <person name="Mazur-Marzec H."/>
        </authorList>
    </citation>
    <scope>NUCLEOTIDE SEQUENCE [LARGE SCALE GENOMIC DNA]</scope>
    <source>
        <strain evidence="14">CCNP1411</strain>
    </source>
</reference>
<dbReference type="SMART" id="SM01294">
    <property type="entry name" value="PKS_PP_betabranch"/>
    <property type="match status" value="1"/>
</dbReference>
<name>A0A7D7LJ55_9NOSO</name>
<dbReference type="InterPro" id="IPR046373">
    <property type="entry name" value="Acyl-CoA_Oxase/DH_mid-dom_sf"/>
</dbReference>
<evidence type="ECO:0000256" key="6">
    <source>
        <dbReference type="ARBA" id="ARBA00022598"/>
    </source>
</evidence>
<evidence type="ECO:0000259" key="12">
    <source>
        <dbReference type="PROSITE" id="PS50075"/>
    </source>
</evidence>
<dbReference type="InterPro" id="IPR009075">
    <property type="entry name" value="AcylCo_DH/oxidase_C"/>
</dbReference>
<dbReference type="InterPro" id="IPR006091">
    <property type="entry name" value="Acyl-CoA_Oxase/DH_mid-dom"/>
</dbReference>
<dbReference type="InterPro" id="IPR000873">
    <property type="entry name" value="AMP-dep_synth/lig_dom"/>
</dbReference>
<evidence type="ECO:0000256" key="10">
    <source>
        <dbReference type="ARBA" id="ARBA00023098"/>
    </source>
</evidence>
<feature type="transmembrane region" description="Helical" evidence="11">
    <location>
        <begin position="80"/>
        <end position="101"/>
    </location>
</feature>
<dbReference type="SUPFAM" id="SSF56645">
    <property type="entry name" value="Acyl-CoA dehydrogenase NM domain-like"/>
    <property type="match status" value="1"/>
</dbReference>
<dbReference type="Gene3D" id="2.40.110.10">
    <property type="entry name" value="Butyryl-CoA Dehydrogenase, subunit A, domain 2"/>
    <property type="match status" value="1"/>
</dbReference>
<evidence type="ECO:0000256" key="8">
    <source>
        <dbReference type="ARBA" id="ARBA00022827"/>
    </source>
</evidence>
<dbReference type="Pfam" id="PF00501">
    <property type="entry name" value="AMP-binding"/>
    <property type="match status" value="1"/>
</dbReference>
<dbReference type="FunFam" id="3.40.50.12780:FF:000013">
    <property type="entry name" value="Long-chain-fatty-acid--AMP ligase FadD32"/>
    <property type="match status" value="1"/>
</dbReference>
<dbReference type="InterPro" id="IPR036250">
    <property type="entry name" value="AcylCo_DH-like_C"/>
</dbReference>
<dbReference type="Proteomes" id="UP000514713">
    <property type="component" value="Chromosome"/>
</dbReference>
<keyword evidence="14" id="KW-1185">Reference proteome</keyword>
<dbReference type="InterPro" id="IPR042099">
    <property type="entry name" value="ANL_N_sf"/>
</dbReference>
<dbReference type="PROSITE" id="PS00455">
    <property type="entry name" value="AMP_BINDING"/>
    <property type="match status" value="1"/>
</dbReference>
<keyword evidence="8" id="KW-0274">FAD</keyword>
<evidence type="ECO:0000313" key="14">
    <source>
        <dbReference type="Proteomes" id="UP000514713"/>
    </source>
</evidence>
<evidence type="ECO:0000256" key="2">
    <source>
        <dbReference type="ARBA" id="ARBA00006432"/>
    </source>
</evidence>
<dbReference type="Gene3D" id="1.20.140.10">
    <property type="entry name" value="Butyryl-CoA Dehydrogenase, subunit A, domain 3"/>
    <property type="match status" value="1"/>
</dbReference>
<evidence type="ECO:0000313" key="13">
    <source>
        <dbReference type="EMBL" id="QMS92192.1"/>
    </source>
</evidence>
<dbReference type="PROSITE" id="PS50075">
    <property type="entry name" value="CARRIER"/>
    <property type="match status" value="1"/>
</dbReference>
<dbReference type="Gene3D" id="3.30.300.30">
    <property type="match status" value="1"/>
</dbReference>
<accession>A0A7D7LJ55</accession>